<evidence type="ECO:0000313" key="3">
    <source>
        <dbReference type="Proteomes" id="UP000250235"/>
    </source>
</evidence>
<sequence>MSTSHSMENSTSPLLVSDEVDNTNFSVENDDACNKRKTKKSEVRPEMTEIVDSKGESRWLKCCDGGRKNHLLKCLCRWLKCLKEKGSNNHLLKSHQCFIICFLSCSRFLSFLQQYCFIALGLFVYVCFFIY</sequence>
<feature type="transmembrane region" description="Helical" evidence="1">
    <location>
        <begin position="111"/>
        <end position="130"/>
    </location>
</feature>
<evidence type="ECO:0000313" key="2">
    <source>
        <dbReference type="EMBL" id="KZV52527.1"/>
    </source>
</evidence>
<accession>A0A2Z7D1G6</accession>
<name>A0A2Z7D1G6_9LAMI</name>
<keyword evidence="1" id="KW-1133">Transmembrane helix</keyword>
<dbReference type="EMBL" id="KQ991045">
    <property type="protein sequence ID" value="KZV52527.1"/>
    <property type="molecule type" value="Genomic_DNA"/>
</dbReference>
<keyword evidence="1" id="KW-0812">Transmembrane</keyword>
<keyword evidence="3" id="KW-1185">Reference proteome</keyword>
<gene>
    <name evidence="2" type="ORF">F511_31593</name>
</gene>
<evidence type="ECO:0000256" key="1">
    <source>
        <dbReference type="SAM" id="Phobius"/>
    </source>
</evidence>
<organism evidence="2 3">
    <name type="scientific">Dorcoceras hygrometricum</name>
    <dbReference type="NCBI Taxonomy" id="472368"/>
    <lineage>
        <taxon>Eukaryota</taxon>
        <taxon>Viridiplantae</taxon>
        <taxon>Streptophyta</taxon>
        <taxon>Embryophyta</taxon>
        <taxon>Tracheophyta</taxon>
        <taxon>Spermatophyta</taxon>
        <taxon>Magnoliopsida</taxon>
        <taxon>eudicotyledons</taxon>
        <taxon>Gunneridae</taxon>
        <taxon>Pentapetalae</taxon>
        <taxon>asterids</taxon>
        <taxon>lamiids</taxon>
        <taxon>Lamiales</taxon>
        <taxon>Gesneriaceae</taxon>
        <taxon>Didymocarpoideae</taxon>
        <taxon>Trichosporeae</taxon>
        <taxon>Loxocarpinae</taxon>
        <taxon>Dorcoceras</taxon>
    </lineage>
</organism>
<protein>
    <submittedName>
        <fullName evidence="2">Uncharacterized protein</fullName>
    </submittedName>
</protein>
<keyword evidence="1" id="KW-0472">Membrane</keyword>
<reference evidence="2 3" key="1">
    <citation type="journal article" date="2015" name="Proc. Natl. Acad. Sci. U.S.A.">
        <title>The resurrection genome of Boea hygrometrica: A blueprint for survival of dehydration.</title>
        <authorList>
            <person name="Xiao L."/>
            <person name="Yang G."/>
            <person name="Zhang L."/>
            <person name="Yang X."/>
            <person name="Zhao S."/>
            <person name="Ji Z."/>
            <person name="Zhou Q."/>
            <person name="Hu M."/>
            <person name="Wang Y."/>
            <person name="Chen M."/>
            <person name="Xu Y."/>
            <person name="Jin H."/>
            <person name="Xiao X."/>
            <person name="Hu G."/>
            <person name="Bao F."/>
            <person name="Hu Y."/>
            <person name="Wan P."/>
            <person name="Li L."/>
            <person name="Deng X."/>
            <person name="Kuang T."/>
            <person name="Xiang C."/>
            <person name="Zhu J.K."/>
            <person name="Oliver M.J."/>
            <person name="He Y."/>
        </authorList>
    </citation>
    <scope>NUCLEOTIDE SEQUENCE [LARGE SCALE GENOMIC DNA]</scope>
    <source>
        <strain evidence="3">cv. XS01</strain>
    </source>
</reference>
<dbReference type="Proteomes" id="UP000250235">
    <property type="component" value="Unassembled WGS sequence"/>
</dbReference>
<proteinExistence type="predicted"/>
<dbReference type="AlphaFoldDB" id="A0A2Z7D1G6"/>